<keyword evidence="1 7" id="KW-0436">Ligase</keyword>
<dbReference type="PATRIC" id="fig|1618380.3.peg.730"/>
<dbReference type="InterPro" id="IPR044136">
    <property type="entry name" value="Lys-tRNA-ligase_II_N"/>
</dbReference>
<dbReference type="Gene3D" id="2.40.50.140">
    <property type="entry name" value="Nucleic acid-binding proteins"/>
    <property type="match status" value="1"/>
</dbReference>
<dbReference type="InterPro" id="IPR004364">
    <property type="entry name" value="Aa-tRNA-synt_II"/>
</dbReference>
<evidence type="ECO:0000256" key="8">
    <source>
        <dbReference type="RuleBase" id="RU000336"/>
    </source>
</evidence>
<dbReference type="GO" id="GO:0004824">
    <property type="term" value="F:lysine-tRNA ligase activity"/>
    <property type="evidence" value="ECO:0007669"/>
    <property type="project" value="UniProtKB-UniRule"/>
</dbReference>
<keyword evidence="3 7" id="KW-0547">Nucleotide-binding</keyword>
<reference evidence="10 11" key="1">
    <citation type="journal article" date="2015" name="Nature">
        <title>rRNA introns, odd ribosomes, and small enigmatic genomes across a large radiation of phyla.</title>
        <authorList>
            <person name="Brown C.T."/>
            <person name="Hug L.A."/>
            <person name="Thomas B.C."/>
            <person name="Sharon I."/>
            <person name="Castelle C.J."/>
            <person name="Singh A."/>
            <person name="Wilkins M.J."/>
            <person name="Williams K.H."/>
            <person name="Banfield J.F."/>
        </authorList>
    </citation>
    <scope>NUCLEOTIDE SEQUENCE [LARGE SCALE GENOMIC DNA]</scope>
</reference>
<dbReference type="Pfam" id="PF00152">
    <property type="entry name" value="tRNA-synt_2"/>
    <property type="match status" value="1"/>
</dbReference>
<evidence type="ECO:0000313" key="10">
    <source>
        <dbReference type="EMBL" id="KKT84744.1"/>
    </source>
</evidence>
<comment type="caution">
    <text evidence="7">Lacks conserved residue(s) required for the propagation of feature annotation.</text>
</comment>
<dbReference type="PRINTS" id="PR00982">
    <property type="entry name" value="TRNASYNTHLYS"/>
</dbReference>
<keyword evidence="7" id="KW-0963">Cytoplasm</keyword>
<dbReference type="EMBL" id="LCJW01000050">
    <property type="protein sequence ID" value="KKT84744.1"/>
    <property type="molecule type" value="Genomic_DNA"/>
</dbReference>
<dbReference type="GO" id="GO:0000287">
    <property type="term" value="F:magnesium ion binding"/>
    <property type="evidence" value="ECO:0007669"/>
    <property type="project" value="UniProtKB-UniRule"/>
</dbReference>
<dbReference type="InterPro" id="IPR006195">
    <property type="entry name" value="aa-tRNA-synth_II"/>
</dbReference>
<keyword evidence="4 7" id="KW-0067">ATP-binding</keyword>
<proteinExistence type="inferred from homology"/>
<dbReference type="GO" id="GO:0005524">
    <property type="term" value="F:ATP binding"/>
    <property type="evidence" value="ECO:0007669"/>
    <property type="project" value="UniProtKB-UniRule"/>
</dbReference>
<dbReference type="Pfam" id="PF01336">
    <property type="entry name" value="tRNA_anti-codon"/>
    <property type="match status" value="1"/>
</dbReference>
<evidence type="ECO:0000256" key="1">
    <source>
        <dbReference type="ARBA" id="ARBA00022598"/>
    </source>
</evidence>
<dbReference type="PANTHER" id="PTHR42918:SF15">
    <property type="entry name" value="LYSINE--TRNA LIGASE, CHLOROPLASTIC_MITOCHONDRIAL"/>
    <property type="match status" value="1"/>
</dbReference>
<keyword evidence="2 7" id="KW-0479">Metal-binding</keyword>
<dbReference type="PANTHER" id="PTHR42918">
    <property type="entry name" value="LYSYL-TRNA SYNTHETASE"/>
    <property type="match status" value="1"/>
</dbReference>
<dbReference type="InterPro" id="IPR002313">
    <property type="entry name" value="Lys-tRNA-ligase_II"/>
</dbReference>
<organism evidence="10 11">
    <name type="scientific">Candidatus Collierbacteria bacterium GW2011_GWA2_44_99</name>
    <dbReference type="NCBI Taxonomy" id="1618380"/>
    <lineage>
        <taxon>Bacteria</taxon>
        <taxon>Candidatus Collieribacteriota</taxon>
    </lineage>
</organism>
<dbReference type="PROSITE" id="PS50862">
    <property type="entry name" value="AA_TRNA_LIGASE_II"/>
    <property type="match status" value="1"/>
</dbReference>
<dbReference type="GO" id="GO:0000049">
    <property type="term" value="F:tRNA binding"/>
    <property type="evidence" value="ECO:0007669"/>
    <property type="project" value="TreeGrafter"/>
</dbReference>
<dbReference type="Proteomes" id="UP000034797">
    <property type="component" value="Unassembled WGS sequence"/>
</dbReference>
<evidence type="ECO:0000313" key="11">
    <source>
        <dbReference type="Proteomes" id="UP000034797"/>
    </source>
</evidence>
<dbReference type="CDD" id="cd04322">
    <property type="entry name" value="LysRS_N"/>
    <property type="match status" value="1"/>
</dbReference>
<dbReference type="InterPro" id="IPR018149">
    <property type="entry name" value="Lys-tRNA-synth_II_C"/>
</dbReference>
<dbReference type="InterPro" id="IPR045864">
    <property type="entry name" value="aa-tRNA-synth_II/BPL/LPL"/>
</dbReference>
<feature type="binding site" evidence="7">
    <location>
        <position position="409"/>
    </location>
    <ligand>
        <name>Mg(2+)</name>
        <dbReference type="ChEBI" id="CHEBI:18420"/>
        <label>1</label>
    </ligand>
</feature>
<comment type="caution">
    <text evidence="10">The sequence shown here is derived from an EMBL/GenBank/DDBJ whole genome shotgun (WGS) entry which is preliminary data.</text>
</comment>
<sequence>MASRLEEILKEREKKIETLKLMGIDLYPARSEKEAENREVVENFGKYEGKEMTLAGRIMAWREHGKLIFGQIQDQSGRIQLFIRADEMGSTDKEKQTIGFKDLELLDIGDFIQATGLVVKTRTGEVSLQVKEIKILTKSRLPLPDKWVGITDPDEAFRKRYLDLLMNSDKMRRFERKAKFWEVTRKFLKDKGFIEVETPVLESVTGGADARPFVTHMNAIDQGFFLRISTELFQKRLIGAGFEKIYTIGPNFRNEGMDDEHLPEYYQCEWYWAYADYRDNMELVKDLFRYIAKEVYGKTKFVSRGMEYDLADEWKEIDYVEIIKEKLGIDIFKSTDKEMLEVIKKNGVVLTGTINRSRLIDNCWKIIRKKIAGPAYLVNEPKFMSPLAKSKPENPELTERFHVIIAGSELGNGYTELNDPEDQKARFEEQQAQREAGDEEAQMLDADFVEMLEYGMPPTSGWGHSERLFWFMEDISGREGVLFPPLRVKRDPPMVVKLADEVDEIVSDFRKTGKYNEGFLKDLEEGLEKNKVTKER</sequence>
<feature type="domain" description="Aminoacyl-transfer RNA synthetases class-II family profile" evidence="9">
    <location>
        <begin position="185"/>
        <end position="484"/>
    </location>
</feature>
<comment type="similarity">
    <text evidence="7">Belongs to the class-II aminoacyl-tRNA synthetase family.</text>
</comment>
<feature type="binding site" evidence="7">
    <location>
        <position position="409"/>
    </location>
    <ligand>
        <name>Mg(2+)</name>
        <dbReference type="ChEBI" id="CHEBI:18420"/>
        <label>2</label>
    </ligand>
</feature>
<comment type="cofactor">
    <cofactor evidence="7 8">
        <name>Mg(2+)</name>
        <dbReference type="ChEBI" id="CHEBI:18420"/>
    </cofactor>
    <text evidence="7 8">Binds 3 Mg(2+) ions per subunit.</text>
</comment>
<evidence type="ECO:0000256" key="5">
    <source>
        <dbReference type="ARBA" id="ARBA00023146"/>
    </source>
</evidence>
<evidence type="ECO:0000256" key="3">
    <source>
        <dbReference type="ARBA" id="ARBA00022741"/>
    </source>
</evidence>
<dbReference type="InterPro" id="IPR012340">
    <property type="entry name" value="NA-bd_OB-fold"/>
</dbReference>
<keyword evidence="7 8" id="KW-0460">Magnesium</keyword>
<dbReference type="InterPro" id="IPR004365">
    <property type="entry name" value="NA-bd_OB_tRNA"/>
</dbReference>
<comment type="catalytic activity">
    <reaction evidence="6 7 8">
        <text>tRNA(Lys) + L-lysine + ATP = L-lysyl-tRNA(Lys) + AMP + diphosphate</text>
        <dbReference type="Rhea" id="RHEA:20792"/>
        <dbReference type="Rhea" id="RHEA-COMP:9696"/>
        <dbReference type="Rhea" id="RHEA-COMP:9697"/>
        <dbReference type="ChEBI" id="CHEBI:30616"/>
        <dbReference type="ChEBI" id="CHEBI:32551"/>
        <dbReference type="ChEBI" id="CHEBI:33019"/>
        <dbReference type="ChEBI" id="CHEBI:78442"/>
        <dbReference type="ChEBI" id="CHEBI:78529"/>
        <dbReference type="ChEBI" id="CHEBI:456215"/>
        <dbReference type="EC" id="6.1.1.6"/>
    </reaction>
</comment>
<evidence type="ECO:0000256" key="6">
    <source>
        <dbReference type="ARBA" id="ARBA00048573"/>
    </source>
</evidence>
<dbReference type="EC" id="6.1.1.6" evidence="7"/>
<evidence type="ECO:0000256" key="4">
    <source>
        <dbReference type="ARBA" id="ARBA00022840"/>
    </source>
</evidence>
<keyword evidence="7" id="KW-0648">Protein biosynthesis</keyword>
<dbReference type="SUPFAM" id="SSF55681">
    <property type="entry name" value="Class II aaRS and biotin synthetases"/>
    <property type="match status" value="1"/>
</dbReference>
<comment type="subunit">
    <text evidence="7">Homodimer.</text>
</comment>
<gene>
    <name evidence="7" type="primary">lysS</name>
    <name evidence="10" type="ORF">UW84_C0050G0002</name>
</gene>
<name>A0A0G1NKM6_9BACT</name>
<dbReference type="AlphaFoldDB" id="A0A0G1NKM6"/>
<dbReference type="Gene3D" id="3.30.930.10">
    <property type="entry name" value="Bira Bifunctional Protein, Domain 2"/>
    <property type="match status" value="1"/>
</dbReference>
<dbReference type="GO" id="GO:0006430">
    <property type="term" value="P:lysyl-tRNA aminoacylation"/>
    <property type="evidence" value="ECO:0007669"/>
    <property type="project" value="UniProtKB-UniRule"/>
</dbReference>
<evidence type="ECO:0000259" key="9">
    <source>
        <dbReference type="PROSITE" id="PS50862"/>
    </source>
</evidence>
<evidence type="ECO:0000256" key="2">
    <source>
        <dbReference type="ARBA" id="ARBA00022723"/>
    </source>
</evidence>
<dbReference type="NCBIfam" id="NF001756">
    <property type="entry name" value="PRK00484.1"/>
    <property type="match status" value="1"/>
</dbReference>
<accession>A0A0G1NKM6</accession>
<dbReference type="NCBIfam" id="TIGR00499">
    <property type="entry name" value="lysS_bact"/>
    <property type="match status" value="1"/>
</dbReference>
<dbReference type="GO" id="GO:0005829">
    <property type="term" value="C:cytosol"/>
    <property type="evidence" value="ECO:0007669"/>
    <property type="project" value="TreeGrafter"/>
</dbReference>
<dbReference type="SUPFAM" id="SSF50249">
    <property type="entry name" value="Nucleic acid-binding proteins"/>
    <property type="match status" value="1"/>
</dbReference>
<evidence type="ECO:0000256" key="7">
    <source>
        <dbReference type="HAMAP-Rule" id="MF_00252"/>
    </source>
</evidence>
<protein>
    <recommendedName>
        <fullName evidence="7">Lysine--tRNA ligase</fullName>
        <ecNumber evidence="7">6.1.1.6</ecNumber>
    </recommendedName>
    <alternativeName>
        <fullName evidence="7">Lysyl-tRNA synthetase</fullName>
        <shortName evidence="7">LysRS</shortName>
    </alternativeName>
</protein>
<dbReference type="HAMAP" id="MF_00252">
    <property type="entry name" value="Lys_tRNA_synth_class2"/>
    <property type="match status" value="1"/>
</dbReference>
<keyword evidence="5 7" id="KW-0030">Aminoacyl-tRNA synthetase</keyword>
<comment type="subcellular location">
    <subcellularLocation>
        <location evidence="7">Cytoplasm</location>
    </subcellularLocation>
</comment>